<accession>A0A3A1U1Z3</accession>
<comment type="caution">
    <text evidence="2">The sequence shown here is derived from an EMBL/GenBank/DDBJ whole genome shotgun (WGS) entry which is preliminary data.</text>
</comment>
<keyword evidence="1" id="KW-1133">Transmembrane helix</keyword>
<reference evidence="3" key="1">
    <citation type="submission" date="2018-09" db="EMBL/GenBank/DDBJ databases">
        <authorList>
            <person name="Kim I."/>
        </authorList>
    </citation>
    <scope>NUCLEOTIDE SEQUENCE [LARGE SCALE GENOMIC DNA]</scope>
    <source>
        <strain evidence="3">DD4a</strain>
    </source>
</reference>
<evidence type="ECO:0000256" key="1">
    <source>
        <dbReference type="SAM" id="Phobius"/>
    </source>
</evidence>
<keyword evidence="1" id="KW-0472">Membrane</keyword>
<feature type="transmembrane region" description="Helical" evidence="1">
    <location>
        <begin position="21"/>
        <end position="50"/>
    </location>
</feature>
<dbReference type="EMBL" id="QXTG01000001">
    <property type="protein sequence ID" value="RIX30472.1"/>
    <property type="molecule type" value="Genomic_DNA"/>
</dbReference>
<feature type="transmembrane region" description="Helical" evidence="1">
    <location>
        <begin position="62"/>
        <end position="84"/>
    </location>
</feature>
<protein>
    <recommendedName>
        <fullName evidence="4">MFS transporter permease</fullName>
    </recommendedName>
</protein>
<keyword evidence="1" id="KW-0812">Transmembrane</keyword>
<keyword evidence="3" id="KW-1185">Reference proteome</keyword>
<organism evidence="2 3">
    <name type="scientific">Amnibacterium setariae</name>
    <dbReference type="NCBI Taxonomy" id="2306585"/>
    <lineage>
        <taxon>Bacteria</taxon>
        <taxon>Bacillati</taxon>
        <taxon>Actinomycetota</taxon>
        <taxon>Actinomycetes</taxon>
        <taxon>Micrococcales</taxon>
        <taxon>Microbacteriaceae</taxon>
        <taxon>Amnibacterium</taxon>
    </lineage>
</organism>
<gene>
    <name evidence="2" type="ORF">D1781_03320</name>
</gene>
<dbReference type="OrthoDB" id="5126409at2"/>
<dbReference type="RefSeq" id="WP_119480833.1">
    <property type="nucleotide sequence ID" value="NZ_QXTG01000001.1"/>
</dbReference>
<sequence>MTALLRGRRPSTAERRRPRAVWAAFITSAAVSVVVVAGVLLPVLGLIGAAVGFTAGTLRVPVVGIVLAVAIGYLLALVLLALCISVRNGPLAWVLGVGAVVSTLLVSVWPLVAVALAGVDQVQDVVPFIVGLVQQALQR</sequence>
<name>A0A3A1U1Z3_9MICO</name>
<evidence type="ECO:0000313" key="3">
    <source>
        <dbReference type="Proteomes" id="UP000265742"/>
    </source>
</evidence>
<proteinExistence type="predicted"/>
<dbReference type="Proteomes" id="UP000265742">
    <property type="component" value="Unassembled WGS sequence"/>
</dbReference>
<feature type="transmembrane region" description="Helical" evidence="1">
    <location>
        <begin position="91"/>
        <end position="117"/>
    </location>
</feature>
<dbReference type="AlphaFoldDB" id="A0A3A1U1Z3"/>
<evidence type="ECO:0000313" key="2">
    <source>
        <dbReference type="EMBL" id="RIX30472.1"/>
    </source>
</evidence>
<evidence type="ECO:0008006" key="4">
    <source>
        <dbReference type="Google" id="ProtNLM"/>
    </source>
</evidence>